<dbReference type="EMBL" id="CP073721">
    <property type="protein sequence ID" value="UWZ37603.1"/>
    <property type="molecule type" value="Genomic_DNA"/>
</dbReference>
<proteinExistence type="predicted"/>
<organism evidence="3 4">
    <name type="scientific">Dactylosporangium roseum</name>
    <dbReference type="NCBI Taxonomy" id="47989"/>
    <lineage>
        <taxon>Bacteria</taxon>
        <taxon>Bacillati</taxon>
        <taxon>Actinomycetota</taxon>
        <taxon>Actinomycetes</taxon>
        <taxon>Micromonosporales</taxon>
        <taxon>Micromonosporaceae</taxon>
        <taxon>Dactylosporangium</taxon>
    </lineage>
</organism>
<evidence type="ECO:0000313" key="3">
    <source>
        <dbReference type="EMBL" id="UWZ37603.1"/>
    </source>
</evidence>
<accession>A0ABY5Z9C9</accession>
<reference evidence="3" key="1">
    <citation type="submission" date="2021-04" db="EMBL/GenBank/DDBJ databases">
        <title>Biosynthetic gene clusters of Dactylosporangioum roseum.</title>
        <authorList>
            <person name="Hartkoorn R.C."/>
            <person name="Beaudoing E."/>
            <person name="Hot D."/>
            <person name="Moureu S."/>
        </authorList>
    </citation>
    <scope>NUCLEOTIDE SEQUENCE</scope>
    <source>
        <strain evidence="3">NRRL B-16295</strain>
    </source>
</reference>
<feature type="transmembrane region" description="Helical" evidence="2">
    <location>
        <begin position="24"/>
        <end position="45"/>
    </location>
</feature>
<dbReference type="InterPro" id="IPR025339">
    <property type="entry name" value="DUF4245"/>
</dbReference>
<protein>
    <submittedName>
        <fullName evidence="3">DUF4245 domain-containing protein</fullName>
    </submittedName>
</protein>
<keyword evidence="2" id="KW-1133">Transmembrane helix</keyword>
<gene>
    <name evidence="3" type="ORF">Drose_04800</name>
</gene>
<feature type="region of interest" description="Disordered" evidence="1">
    <location>
        <begin position="1"/>
        <end position="20"/>
    </location>
</feature>
<keyword evidence="2" id="KW-0472">Membrane</keyword>
<dbReference type="Pfam" id="PF14030">
    <property type="entry name" value="DUF4245"/>
    <property type="match status" value="1"/>
</dbReference>
<feature type="compositionally biased region" description="Low complexity" evidence="1">
    <location>
        <begin position="1"/>
        <end position="16"/>
    </location>
</feature>
<keyword evidence="4" id="KW-1185">Reference proteome</keyword>
<keyword evidence="2" id="KW-0812">Transmembrane</keyword>
<evidence type="ECO:0000313" key="4">
    <source>
        <dbReference type="Proteomes" id="UP001058271"/>
    </source>
</evidence>
<evidence type="ECO:0000256" key="1">
    <source>
        <dbReference type="SAM" id="MobiDB-lite"/>
    </source>
</evidence>
<sequence>METAAPSPTTPTPSQRGGRRPRDMALSMIVLLVPVFLLVVFYRFLGHEEPPAVNTTDVYGSVQRADQFTALKPEDLPSGWRIASATFTDGVLRLGVTAPDDGAMQVVESAKPTSVLVADVIGPSAKPGETITVNNLSWQRYSEGRPGERALVQVTDHRTIIVVGRATDVQLQRLAESLR</sequence>
<evidence type="ECO:0000256" key="2">
    <source>
        <dbReference type="SAM" id="Phobius"/>
    </source>
</evidence>
<dbReference type="RefSeq" id="WP_260726964.1">
    <property type="nucleotide sequence ID" value="NZ_BAAABS010000033.1"/>
</dbReference>
<name>A0ABY5Z9C9_9ACTN</name>
<dbReference type="Proteomes" id="UP001058271">
    <property type="component" value="Chromosome"/>
</dbReference>